<dbReference type="InterPro" id="IPR010610">
    <property type="entry name" value="EryCIII-like_C"/>
</dbReference>
<dbReference type="RefSeq" id="WP_144986469.1">
    <property type="nucleotide sequence ID" value="NZ_VNJK01000001.1"/>
</dbReference>
<evidence type="ECO:0000256" key="1">
    <source>
        <dbReference type="ARBA" id="ARBA00009995"/>
    </source>
</evidence>
<feature type="domain" description="Erythromycin biosynthesis protein CIII-like C-terminal" evidence="3">
    <location>
        <begin position="265"/>
        <end position="382"/>
    </location>
</feature>
<dbReference type="NCBIfam" id="TIGR01426">
    <property type="entry name" value="MGT"/>
    <property type="match status" value="1"/>
</dbReference>
<keyword evidence="2" id="KW-0808">Transferase</keyword>
<dbReference type="EMBL" id="VNJK01000001">
    <property type="protein sequence ID" value="TVX91707.1"/>
    <property type="molecule type" value="Genomic_DNA"/>
</dbReference>
<dbReference type="PANTHER" id="PTHR48050:SF13">
    <property type="entry name" value="STEROL 3-BETA-GLUCOSYLTRANSFERASE UGT80A2"/>
    <property type="match status" value="1"/>
</dbReference>
<proteinExistence type="inferred from homology"/>
<dbReference type="Gene3D" id="3.40.50.2000">
    <property type="entry name" value="Glycogen Phosphorylase B"/>
    <property type="match status" value="2"/>
</dbReference>
<evidence type="ECO:0000313" key="5">
    <source>
        <dbReference type="Proteomes" id="UP000318102"/>
    </source>
</evidence>
<dbReference type="InterPro" id="IPR002213">
    <property type="entry name" value="UDP_glucos_trans"/>
</dbReference>
<dbReference type="GO" id="GO:0008194">
    <property type="term" value="F:UDP-glycosyltransferase activity"/>
    <property type="evidence" value="ECO:0007669"/>
    <property type="project" value="InterPro"/>
</dbReference>
<comment type="caution">
    <text evidence="4">The sequence shown here is derived from an EMBL/GenBank/DDBJ whole genome shotgun (WGS) entry which is preliminary data.</text>
</comment>
<name>A0A559IVN3_9BACL</name>
<accession>A0A559IVN3</accession>
<dbReference type="GO" id="GO:0017000">
    <property type="term" value="P:antibiotic biosynthetic process"/>
    <property type="evidence" value="ECO:0007669"/>
    <property type="project" value="UniProtKB-ARBA"/>
</dbReference>
<dbReference type="GO" id="GO:0016758">
    <property type="term" value="F:hexosyltransferase activity"/>
    <property type="evidence" value="ECO:0007669"/>
    <property type="project" value="InterPro"/>
</dbReference>
<reference evidence="4 5" key="1">
    <citation type="submission" date="2019-07" db="EMBL/GenBank/DDBJ databases">
        <authorList>
            <person name="Kim J."/>
        </authorList>
    </citation>
    <scope>NUCLEOTIDE SEQUENCE [LARGE SCALE GENOMIC DNA]</scope>
    <source>
        <strain evidence="4 5">N4</strain>
    </source>
</reference>
<dbReference type="OrthoDB" id="6620093at2"/>
<dbReference type="FunFam" id="3.40.50.2000:FF:000072">
    <property type="entry name" value="Glycosyl transferase"/>
    <property type="match status" value="1"/>
</dbReference>
<evidence type="ECO:0000256" key="2">
    <source>
        <dbReference type="ARBA" id="ARBA00022679"/>
    </source>
</evidence>
<sequence length="407" mass="46309">MNHLYTPNTGDGSQRKHIAVVNIRAHGHINPTLGIVEELVKQGHRVTYVVTEEFVSVIEATGAEARIYQSLFPANLTMKRQPMEDMAFGMDLFFNEAQQMFPQLEAIYEDDKPDLVLFDFMAWIGSVAASKWGVPSIQLCSSYPHDKQDPMYEEMMKMPEFAAHAEKVARYIHDLQIEELTMESLMFKQELSIVFMPRQFHYEGDSFDERYQFVGPCLRTEHNQTGWSPPTDDRPILYISLGTVFNDWPEFFNQCMEAFGSTSWHVVLVVGKHLATEQLQTVPDNFEVHATVPQLAVLQHAKLFISHGGMNSTMEAMLHRVPLVVIPQMQEQERTANRVATLGLGYYLKPEGVTVEKLREAVQTVAGHECMLERVKQMSQHIHAAGGTVRAVELIEQRLLMAEVVAK</sequence>
<protein>
    <submittedName>
        <fullName evidence="4">UDP-glucosyltransferase</fullName>
    </submittedName>
</protein>
<dbReference type="AlphaFoldDB" id="A0A559IVN3"/>
<keyword evidence="5" id="KW-1185">Reference proteome</keyword>
<dbReference type="CDD" id="cd03784">
    <property type="entry name" value="GT1_Gtf-like"/>
    <property type="match status" value="1"/>
</dbReference>
<dbReference type="InterPro" id="IPR006326">
    <property type="entry name" value="UDPGT_MGT-like"/>
</dbReference>
<comment type="similarity">
    <text evidence="1">Belongs to the UDP-glycosyltransferase family.</text>
</comment>
<dbReference type="PANTHER" id="PTHR48050">
    <property type="entry name" value="STEROL 3-BETA-GLUCOSYLTRANSFERASE"/>
    <property type="match status" value="1"/>
</dbReference>
<dbReference type="InterPro" id="IPR050426">
    <property type="entry name" value="Glycosyltransferase_28"/>
</dbReference>
<gene>
    <name evidence="4" type="ORF">FPZ44_00725</name>
</gene>
<dbReference type="SUPFAM" id="SSF53756">
    <property type="entry name" value="UDP-Glycosyltransferase/glycogen phosphorylase"/>
    <property type="match status" value="1"/>
</dbReference>
<dbReference type="Proteomes" id="UP000318102">
    <property type="component" value="Unassembled WGS sequence"/>
</dbReference>
<organism evidence="4 5">
    <name type="scientific">Paenibacillus agilis</name>
    <dbReference type="NCBI Taxonomy" id="3020863"/>
    <lineage>
        <taxon>Bacteria</taxon>
        <taxon>Bacillati</taxon>
        <taxon>Bacillota</taxon>
        <taxon>Bacilli</taxon>
        <taxon>Bacillales</taxon>
        <taxon>Paenibacillaceae</taxon>
        <taxon>Paenibacillus</taxon>
    </lineage>
</organism>
<dbReference type="Pfam" id="PF06722">
    <property type="entry name" value="EryCIII-like_C"/>
    <property type="match status" value="1"/>
</dbReference>
<evidence type="ECO:0000259" key="3">
    <source>
        <dbReference type="Pfam" id="PF06722"/>
    </source>
</evidence>
<evidence type="ECO:0000313" key="4">
    <source>
        <dbReference type="EMBL" id="TVX91707.1"/>
    </source>
</evidence>